<evidence type="ECO:0000313" key="6">
    <source>
        <dbReference type="Proteomes" id="UP000297385"/>
    </source>
</evidence>
<comment type="subcellular location">
    <subcellularLocation>
        <location evidence="1">Cell envelope</location>
    </subcellularLocation>
</comment>
<dbReference type="PANTHER" id="PTHR46847">
    <property type="entry name" value="D-ALLOSE-BINDING PERIPLASMIC PROTEIN-RELATED"/>
    <property type="match status" value="1"/>
</dbReference>
<feature type="domain" description="Periplasmic binding protein" evidence="4">
    <location>
        <begin position="45"/>
        <end position="301"/>
    </location>
</feature>
<accession>A0A4Y8MSP2</accession>
<evidence type="ECO:0000256" key="1">
    <source>
        <dbReference type="ARBA" id="ARBA00004196"/>
    </source>
</evidence>
<dbReference type="RefSeq" id="WP_134462543.1">
    <property type="nucleotide sequence ID" value="NZ_JBHSSZ010000042.1"/>
</dbReference>
<dbReference type="GeneID" id="97306624"/>
<evidence type="ECO:0000256" key="2">
    <source>
        <dbReference type="ARBA" id="ARBA00007639"/>
    </source>
</evidence>
<dbReference type="GO" id="GO:0030313">
    <property type="term" value="C:cell envelope"/>
    <property type="evidence" value="ECO:0007669"/>
    <property type="project" value="UniProtKB-SubCell"/>
</dbReference>
<dbReference type="Gene3D" id="3.40.50.2300">
    <property type="match status" value="2"/>
</dbReference>
<dbReference type="Proteomes" id="UP000297385">
    <property type="component" value="Unassembled WGS sequence"/>
</dbReference>
<dbReference type="GO" id="GO:0030246">
    <property type="term" value="F:carbohydrate binding"/>
    <property type="evidence" value="ECO:0007669"/>
    <property type="project" value="UniProtKB-ARBA"/>
</dbReference>
<proteinExistence type="inferred from homology"/>
<dbReference type="InterPro" id="IPR025997">
    <property type="entry name" value="SBP_2_dom"/>
</dbReference>
<protein>
    <submittedName>
        <fullName evidence="5">Sugar ABC transporter substrate-binding protein</fullName>
    </submittedName>
</protein>
<comment type="caution">
    <text evidence="5">The sequence shown here is derived from an EMBL/GenBank/DDBJ whole genome shotgun (WGS) entry which is preliminary data.</text>
</comment>
<reference evidence="5 6" key="1">
    <citation type="submission" date="2019-03" db="EMBL/GenBank/DDBJ databases">
        <title>Complete Genome Sequence of Paraburkholderia dipogonis ICMP 19430T, a Nitrogen-fixing Symbiont of the South African Invasive Legume Dipogon lignosus in New Zealand.</title>
        <authorList>
            <person name="De Meyer S.E."/>
        </authorList>
    </citation>
    <scope>NUCLEOTIDE SEQUENCE [LARGE SCALE GENOMIC DNA]</scope>
    <source>
        <strain evidence="5 6">ICMP 19430</strain>
    </source>
</reference>
<evidence type="ECO:0000313" key="5">
    <source>
        <dbReference type="EMBL" id="TFE40432.1"/>
    </source>
</evidence>
<gene>
    <name evidence="5" type="ORF">E2553_27110</name>
</gene>
<dbReference type="Pfam" id="PF13407">
    <property type="entry name" value="Peripla_BP_4"/>
    <property type="match status" value="1"/>
</dbReference>
<dbReference type="PANTHER" id="PTHR46847:SF2">
    <property type="entry name" value="ABC TRANSPORTER SUGAR-BINDING PROTEIN"/>
    <property type="match status" value="1"/>
</dbReference>
<comment type="similarity">
    <text evidence="2">Belongs to the bacterial solute-binding protein 2 family.</text>
</comment>
<dbReference type="InterPro" id="IPR028082">
    <property type="entry name" value="Peripla_BP_I"/>
</dbReference>
<sequence>MNRRQALLTCAYAGLTGVSTPVFASKRPPRVVFLNPGEAVQRGTGQHWQLVSRFMDVAAQTFDMQLEILYAERDHLLMQRQAEEVAQRADAPDYVIIVNEKMAAQRMLRTLARSSARVLLIHNDLTPDQRRAVGNERQLIPNWIGTVTADAERGGFRLMQFLYRQLGQNGAQVIGITGDPSTPVSLERAAGVDDFLLHASNARTCQLVFSDWSYDDSNQKARVLLARYPEANVIWAANDAMALGALDAVKARHARVLVGGMGALQEALDRVADGGLAAMMAGDYFLGAWAMVLLHDYHQGKDFAANGGVRQKLDFLTVIYRENAARYADVVFRSGATLDFARYSKTRSPRPGPYDFNLQYLLDAASGVS</sequence>
<dbReference type="SUPFAM" id="SSF53822">
    <property type="entry name" value="Periplasmic binding protein-like I"/>
    <property type="match status" value="1"/>
</dbReference>
<evidence type="ECO:0000256" key="3">
    <source>
        <dbReference type="ARBA" id="ARBA00022729"/>
    </source>
</evidence>
<name>A0A4Y8MSP2_9BURK</name>
<organism evidence="5 6">
    <name type="scientific">Paraburkholderia dipogonis</name>
    <dbReference type="NCBI Taxonomy" id="1211383"/>
    <lineage>
        <taxon>Bacteria</taxon>
        <taxon>Pseudomonadati</taxon>
        <taxon>Pseudomonadota</taxon>
        <taxon>Betaproteobacteria</taxon>
        <taxon>Burkholderiales</taxon>
        <taxon>Burkholderiaceae</taxon>
        <taxon>Paraburkholderia</taxon>
    </lineage>
</organism>
<dbReference type="EMBL" id="SNVI01000002">
    <property type="protein sequence ID" value="TFE40432.1"/>
    <property type="molecule type" value="Genomic_DNA"/>
</dbReference>
<keyword evidence="3" id="KW-0732">Signal</keyword>
<dbReference type="AlphaFoldDB" id="A0A4Y8MSP2"/>
<dbReference type="CDD" id="cd06324">
    <property type="entry name" value="PBP1_ABC_sugar_binding-like"/>
    <property type="match status" value="1"/>
</dbReference>
<evidence type="ECO:0000259" key="4">
    <source>
        <dbReference type="Pfam" id="PF13407"/>
    </source>
</evidence>